<dbReference type="InterPro" id="IPR013783">
    <property type="entry name" value="Ig-like_fold"/>
</dbReference>
<dbReference type="Pfam" id="PF01915">
    <property type="entry name" value="Glyco_hydro_3_C"/>
    <property type="match status" value="1"/>
</dbReference>
<dbReference type="EMBL" id="JAETXX010000003">
    <property type="protein sequence ID" value="MCF8714719.1"/>
    <property type="molecule type" value="Genomic_DNA"/>
</dbReference>
<evidence type="ECO:0000313" key="5">
    <source>
        <dbReference type="EMBL" id="MCF8714719.1"/>
    </source>
</evidence>
<gene>
    <name evidence="5" type="ORF">JM658_07745</name>
</gene>
<evidence type="ECO:0000259" key="4">
    <source>
        <dbReference type="SMART" id="SM01217"/>
    </source>
</evidence>
<sequence>MNKIFKGTVLFALSMMVQKKVMAQSEFEYKFQYTNLSFEERTKDLVSHMTIEEKIAQLSHLAPGIERLGVVSYGASNNRPMAEGEYQFGNDYDSYINNNPEEDLTNETTICLDGGYWNEALHGLARSGNATVFPQIIGLGSTWNPRLVKEISTAISDEARIHHNVYGKKLTYWSPTINMLRDPRWGRTEESYTEDPYLQSKMAVAFIDGLQGEGSKYLKTVATAKHFVANNSEINRHDGSSNVPERQLREYYFPAFKAAVQEGGVGSVMSAYNAVNNVPASANSWLLNDVLRKEWGFDGFVVSDCGAISDIINTHKYEEDREKAVALAVIAGTDMECETCETEQFLYDKYLPNAYKKGYITEKQIDKAVERIFKKRFQLGEFDNNEKVPFYKIPVTKLDSKENRDLSLRAARESIVLLKNENNTLPLDKNALKSIAVIGPNADFAEMGGYSGEPSFKVTTFSGIREKVGYDKTNYQPGCRINEAYPTGFERAVKAAKDAEVAVVVLGTNLHLAKEGLDRSTLNLPEVQMELLKKVYAVNKNTVLVLLNGTPLSEPWAFKNIPSIIEAWYPGQLGGIAIADVLFGDYNPSGKLPVTFYKNVNQLPDITDYDITKGRTYWYFKGEVAYPFGHGLSYSSFEYADLNLNSKIKFKDDNVLKVQLNVSNTGNFSGDEVVQLYIKDVKSKFVQPTQKLREFKRVYIKKGETVTLKFELDKDDFSFWNPNKRKWEIEKGDFEILIGSSSQDIRVSKTVSVKQLK</sequence>
<dbReference type="Pfam" id="PF14310">
    <property type="entry name" value="Fn3-like"/>
    <property type="match status" value="1"/>
</dbReference>
<dbReference type="InterPro" id="IPR036881">
    <property type="entry name" value="Glyco_hydro_3_C_sf"/>
</dbReference>
<dbReference type="Proteomes" id="UP000829517">
    <property type="component" value="Unassembled WGS sequence"/>
</dbReference>
<dbReference type="InterPro" id="IPR001764">
    <property type="entry name" value="Glyco_hydro_3_N"/>
</dbReference>
<dbReference type="Pfam" id="PF00933">
    <property type="entry name" value="Glyco_hydro_3"/>
    <property type="match status" value="1"/>
</dbReference>
<dbReference type="SUPFAM" id="SSF51445">
    <property type="entry name" value="(Trans)glycosidases"/>
    <property type="match status" value="1"/>
</dbReference>
<reference evidence="5 6" key="1">
    <citation type="submission" date="2021-01" db="EMBL/GenBank/DDBJ databases">
        <title>Genome sequencing of Joostella atrarenae M1-2 (= KCTC 23194).</title>
        <authorList>
            <person name="Zakaria M.R."/>
            <person name="Lam M.Q."/>
            <person name="Chong C.S."/>
        </authorList>
    </citation>
    <scope>NUCLEOTIDE SEQUENCE [LARGE SCALE GENOMIC DNA]</scope>
    <source>
        <strain evidence="5 6">M1-2</strain>
    </source>
</reference>
<feature type="domain" description="Fibronectin type III-like" evidence="4">
    <location>
        <begin position="672"/>
        <end position="742"/>
    </location>
</feature>
<dbReference type="SUPFAM" id="SSF52279">
    <property type="entry name" value="Beta-D-glucan exohydrolase, C-terminal domain"/>
    <property type="match status" value="1"/>
</dbReference>
<evidence type="ECO:0000256" key="2">
    <source>
        <dbReference type="ARBA" id="ARBA00022729"/>
    </source>
</evidence>
<dbReference type="PANTHER" id="PTHR42721">
    <property type="entry name" value="SUGAR HYDROLASE-RELATED"/>
    <property type="match status" value="1"/>
</dbReference>
<dbReference type="Gene3D" id="2.60.40.10">
    <property type="entry name" value="Immunoglobulins"/>
    <property type="match status" value="1"/>
</dbReference>
<dbReference type="SMART" id="SM01217">
    <property type="entry name" value="Fn3_like"/>
    <property type="match status" value="1"/>
</dbReference>
<evidence type="ECO:0000256" key="1">
    <source>
        <dbReference type="ARBA" id="ARBA00005336"/>
    </source>
</evidence>
<protein>
    <submittedName>
        <fullName evidence="5">Glycoside hydrolase family 3 C-terminal domain-containing protein</fullName>
    </submittedName>
</protein>
<evidence type="ECO:0000313" key="6">
    <source>
        <dbReference type="Proteomes" id="UP000829517"/>
    </source>
</evidence>
<dbReference type="PANTHER" id="PTHR42721:SF3">
    <property type="entry name" value="BETA-D-XYLOSIDASE 5-RELATED"/>
    <property type="match status" value="1"/>
</dbReference>
<accession>A0ABS9J2V3</accession>
<keyword evidence="6" id="KW-1185">Reference proteome</keyword>
<keyword evidence="3 5" id="KW-0378">Hydrolase</keyword>
<dbReference type="InterPro" id="IPR002772">
    <property type="entry name" value="Glyco_hydro_3_C"/>
</dbReference>
<dbReference type="RefSeq" id="WP_236958684.1">
    <property type="nucleotide sequence ID" value="NZ_JAETXX010000003.1"/>
</dbReference>
<dbReference type="InterPro" id="IPR044993">
    <property type="entry name" value="BXL"/>
</dbReference>
<dbReference type="InterPro" id="IPR026891">
    <property type="entry name" value="Fn3-like"/>
</dbReference>
<dbReference type="GO" id="GO:0016787">
    <property type="term" value="F:hydrolase activity"/>
    <property type="evidence" value="ECO:0007669"/>
    <property type="project" value="UniProtKB-KW"/>
</dbReference>
<dbReference type="Gene3D" id="3.40.50.1700">
    <property type="entry name" value="Glycoside hydrolase family 3 C-terminal domain"/>
    <property type="match status" value="1"/>
</dbReference>
<evidence type="ECO:0000256" key="3">
    <source>
        <dbReference type="ARBA" id="ARBA00022801"/>
    </source>
</evidence>
<name>A0ABS9J2V3_9FLAO</name>
<comment type="caution">
    <text evidence="5">The sequence shown here is derived from an EMBL/GenBank/DDBJ whole genome shotgun (WGS) entry which is preliminary data.</text>
</comment>
<comment type="similarity">
    <text evidence="1">Belongs to the glycosyl hydrolase 3 family.</text>
</comment>
<dbReference type="InterPro" id="IPR036962">
    <property type="entry name" value="Glyco_hydro_3_N_sf"/>
</dbReference>
<dbReference type="Gene3D" id="3.20.20.300">
    <property type="entry name" value="Glycoside hydrolase, family 3, N-terminal domain"/>
    <property type="match status" value="1"/>
</dbReference>
<dbReference type="PRINTS" id="PR00133">
    <property type="entry name" value="GLHYDRLASE3"/>
</dbReference>
<proteinExistence type="inferred from homology"/>
<dbReference type="InterPro" id="IPR017853">
    <property type="entry name" value="GH"/>
</dbReference>
<keyword evidence="2" id="KW-0732">Signal</keyword>
<organism evidence="5 6">
    <name type="scientific">Joostella atrarenae</name>
    <dbReference type="NCBI Taxonomy" id="679257"/>
    <lineage>
        <taxon>Bacteria</taxon>
        <taxon>Pseudomonadati</taxon>
        <taxon>Bacteroidota</taxon>
        <taxon>Flavobacteriia</taxon>
        <taxon>Flavobacteriales</taxon>
        <taxon>Flavobacteriaceae</taxon>
        <taxon>Joostella</taxon>
    </lineage>
</organism>